<dbReference type="InterPro" id="IPR045063">
    <property type="entry name" value="Dynamin_N"/>
</dbReference>
<keyword evidence="5" id="KW-1185">Reference proteome</keyword>
<feature type="domain" description="DUF7605" evidence="3">
    <location>
        <begin position="698"/>
        <end position="861"/>
    </location>
</feature>
<evidence type="ECO:0000313" key="5">
    <source>
        <dbReference type="Proteomes" id="UP000469558"/>
    </source>
</evidence>
<dbReference type="Pfam" id="PF24564">
    <property type="entry name" value="DUF7605"/>
    <property type="match status" value="1"/>
</dbReference>
<dbReference type="SUPFAM" id="SSF52540">
    <property type="entry name" value="P-loop containing nucleoside triphosphate hydrolases"/>
    <property type="match status" value="1"/>
</dbReference>
<feature type="region of interest" description="Disordered" evidence="1">
    <location>
        <begin position="1"/>
        <end position="26"/>
    </location>
</feature>
<sequence length="1003" mass="113157">MAEPDIKDEPRSRAATETEPVINDQEQVQPAQLNINRLWDIEPTPEPPAGPIWRDCAHLDLLQQIEIKEQAVRDAISCVRAIERSLERYAPKVTSSQKWLERMKSIEDSKRECRVLIGFLGASGAGKSSLINALLEQDDLLPADDEKACTAVCVEIFYNRSEDLDSAFVAKVHRISEDDWRVELEKLFQDLSDQVLNKDGEDGEPDLERDIRIKAAFQKLRCVYPHIKSTKDLKSITIPNLLAHPNVKGILGKSKTIIDSTRDGFASKIKPFIDSSNSKEEGGKSFAQWPLVKLVRIQIKSNILKDGIVLVDLPGSMDTNVARGAIAENFQKNLSVTCVVAPTQRAVSDKPAQDLLGRVTQRTLQLDNHFSSDKLCFIVSKTDSSLNVPRYIKTHPNVEQLLASNFENEARFNERLARAKDYCTERREIQAKNKAILDEVSKELKGYSGIPKNLKVGRPKKRKIDDADEAPENNQAPTAEEKANQRKARNAMKKRKQAKTNFDVAGNELYKGQEKIRQLEDALKAVQSRQTAACIRNRNETSAIELRNDYHNASKQLGHKNKKTLQVFGVSALAFSDMMKGAISVPGFLKISDTGIPVLQRWLVETTLADRERNAVNFLEDVVSLELSMGPWISDTSAEYKLPEEQRQNVEDAFDNNYNTLRKGFTEINTKIVQVCATLVDTGLSSKMDKTEITAAAEVERIVKSWAQKPMHWSTHRALNRGNGEWKTHKGVKYDWNEDLTGNFLEPLVAQWARVIHSRLPALRRTYDSDISSLVQEFVTSVSTKIMGVCPEMAEAIGQWKESILRTPTQIHKHSGTIFDETIQDAAREAHRTVKPEVLKAWAPTYDQCGKEVGPGHFKRNQLTHVAQANKLSSRKMYHKGTKAVQTAFQKLWDSLPKEFGEATDPASKQVHEEFETMLQNHTLNEETSEQNQRQAKIQLQQEVQSAFDKLKTAWGTKIHVTQEAEEVDPKLEDVDIDDLFNPDVDSDMFSSSDSEDDELAES</sequence>
<evidence type="ECO:0000313" key="4">
    <source>
        <dbReference type="EMBL" id="TVY80439.1"/>
    </source>
</evidence>
<dbReference type="PANTHER" id="PTHR36681:SF3">
    <property type="entry name" value="NUCLEAR GTPASE, GERMINAL CENTER-ASSOCIATED, TANDEM DUPLICATE 3"/>
    <property type="match status" value="1"/>
</dbReference>
<dbReference type="InterPro" id="IPR056024">
    <property type="entry name" value="DUF7605"/>
</dbReference>
<organism evidence="4 5">
    <name type="scientific">Lachnellula suecica</name>
    <dbReference type="NCBI Taxonomy" id="602035"/>
    <lineage>
        <taxon>Eukaryota</taxon>
        <taxon>Fungi</taxon>
        <taxon>Dikarya</taxon>
        <taxon>Ascomycota</taxon>
        <taxon>Pezizomycotina</taxon>
        <taxon>Leotiomycetes</taxon>
        <taxon>Helotiales</taxon>
        <taxon>Lachnaceae</taxon>
        <taxon>Lachnellula</taxon>
    </lineage>
</organism>
<dbReference type="PANTHER" id="PTHR36681">
    <property type="entry name" value="NUCLEAR GTPASE, GERMINAL CENTER-ASSOCIATED, TANDEM DUPLICATE 3"/>
    <property type="match status" value="1"/>
</dbReference>
<proteinExistence type="predicted"/>
<feature type="region of interest" description="Disordered" evidence="1">
    <location>
        <begin position="966"/>
        <end position="1003"/>
    </location>
</feature>
<feature type="compositionally biased region" description="Basic residues" evidence="1">
    <location>
        <begin position="485"/>
        <end position="498"/>
    </location>
</feature>
<reference evidence="4 5" key="1">
    <citation type="submission" date="2018-05" db="EMBL/GenBank/DDBJ databases">
        <title>Genome sequencing and assembly of the regulated plant pathogen Lachnellula willkommii and related sister species for the development of diagnostic species identification markers.</title>
        <authorList>
            <person name="Giroux E."/>
            <person name="Bilodeau G."/>
        </authorList>
    </citation>
    <scope>NUCLEOTIDE SEQUENCE [LARGE SCALE GENOMIC DNA]</scope>
    <source>
        <strain evidence="4 5">CBS 268.59</strain>
    </source>
</reference>
<evidence type="ECO:0000259" key="2">
    <source>
        <dbReference type="Pfam" id="PF00350"/>
    </source>
</evidence>
<evidence type="ECO:0000256" key="1">
    <source>
        <dbReference type="SAM" id="MobiDB-lite"/>
    </source>
</evidence>
<gene>
    <name evidence="4" type="primary">Nuggc</name>
    <name evidence="4" type="ORF">LSUE1_G005756</name>
</gene>
<evidence type="ECO:0000259" key="3">
    <source>
        <dbReference type="Pfam" id="PF24564"/>
    </source>
</evidence>
<comment type="caution">
    <text evidence="4">The sequence shown here is derived from an EMBL/GenBank/DDBJ whole genome shotgun (WGS) entry which is preliminary data.</text>
</comment>
<feature type="domain" description="Dynamin N-terminal" evidence="2">
    <location>
        <begin position="117"/>
        <end position="359"/>
    </location>
</feature>
<dbReference type="Pfam" id="PF00350">
    <property type="entry name" value="Dynamin_N"/>
    <property type="match status" value="1"/>
</dbReference>
<dbReference type="Proteomes" id="UP000469558">
    <property type="component" value="Unassembled WGS sequence"/>
</dbReference>
<feature type="compositionally biased region" description="Basic and acidic residues" evidence="1">
    <location>
        <begin position="1"/>
        <end position="16"/>
    </location>
</feature>
<dbReference type="OrthoDB" id="3598281at2759"/>
<feature type="compositionally biased region" description="Acidic residues" evidence="1">
    <location>
        <begin position="975"/>
        <end position="987"/>
    </location>
</feature>
<dbReference type="AlphaFoldDB" id="A0A8T9C433"/>
<feature type="compositionally biased region" description="Acidic residues" evidence="1">
    <location>
        <begin position="994"/>
        <end position="1003"/>
    </location>
</feature>
<name>A0A8T9C433_9HELO</name>
<dbReference type="InterPro" id="IPR027417">
    <property type="entry name" value="P-loop_NTPase"/>
</dbReference>
<protein>
    <submittedName>
        <fullName evidence="4">Nuclear GTPase SLIP-GC</fullName>
    </submittedName>
</protein>
<dbReference type="Gene3D" id="3.40.50.300">
    <property type="entry name" value="P-loop containing nucleotide triphosphate hydrolases"/>
    <property type="match status" value="1"/>
</dbReference>
<dbReference type="EMBL" id="QGMK01000683">
    <property type="protein sequence ID" value="TVY80439.1"/>
    <property type="molecule type" value="Genomic_DNA"/>
</dbReference>
<accession>A0A8T9C433</accession>
<feature type="region of interest" description="Disordered" evidence="1">
    <location>
        <begin position="449"/>
        <end position="498"/>
    </location>
</feature>